<dbReference type="PANTHER" id="PTHR22731:SF3">
    <property type="entry name" value="RIBONUCLEASES P_MRP PROTEIN SUBUNIT POP1"/>
    <property type="match status" value="1"/>
</dbReference>
<reference evidence="7" key="2">
    <citation type="submission" date="2020-05" db="UniProtKB">
        <authorList>
            <consortium name="EnsemblMetazoa"/>
        </authorList>
    </citation>
    <scope>IDENTIFICATION</scope>
    <source>
        <strain evidence="7">FAR1</strain>
    </source>
</reference>
<dbReference type="Proteomes" id="UP000075886">
    <property type="component" value="Unassembled WGS sequence"/>
</dbReference>
<dbReference type="SUPFAM" id="SSF103025">
    <property type="entry name" value="Folate-binding domain"/>
    <property type="match status" value="1"/>
</dbReference>
<dbReference type="GO" id="GO:0001682">
    <property type="term" value="P:tRNA 5'-leader removal"/>
    <property type="evidence" value="ECO:0007669"/>
    <property type="project" value="InterPro"/>
</dbReference>
<dbReference type="VEuPathDB" id="VectorBase:AFAF005247"/>
<dbReference type="AlphaFoldDB" id="A0A182Q8M4"/>
<feature type="domain" description="POP1 C-terminal" evidence="6">
    <location>
        <begin position="633"/>
        <end position="820"/>
    </location>
</feature>
<evidence type="ECO:0000313" key="8">
    <source>
        <dbReference type="Proteomes" id="UP000075886"/>
    </source>
</evidence>
<dbReference type="InterPro" id="IPR055079">
    <property type="entry name" value="POP1_C"/>
</dbReference>
<sequence>MASENAQFDATIGGTVKLPDIIDTVKYAENRKEEVYQMLRNMSSTTHQRKLMHQSLPLHMRRRAMSYNVKRLPRKFHSIHLAQFSKSGVSEKKKRPSRRFRRKPNNLLKEYERRKRAFVWLETHVWHAKRFHMVPRWGYKIPLTPCNKGYRASYRATSKHCLVHDLSYEGCVEVSGPENVLRDGFRRICSDRAGLTLAAKAYIGGVRAGYVWLYEDGAYPYGCLGRVRFVWRAMANVADSERRSVWLFVHPTFYRQVVEQLVKVFQLKNALRTTNATVADITKNPPGIRCPRYTSVDASGAVEVIELKDTLNRFYLSGPLSHATIVKSFRLFNLFAEKKPSHRSWVHDYSESTPKYKKILPHQSNHWTDVKDLTSPGELSPGEVIALLVQDPRLNRPTRRSKALPEVQARYDFTQAVLPDVPQPRSVLSFSPIWDETIRNRIGEEMKTTHELNVLRASEALVPGEPCESEAHLQPIPILLLQSPGSQDAYYKRLGYGSGWDVIVPAGYGIAVWQSFVLWGAKPVGQKELEMMALETGYDRTGVPDTELGRQEAARKQSEALKKYFNRPNNKRINYTKLAIVSPFRCHWAQLVQEWNRPEVPYFVLRDQESLGKLNLALERKFNIQSIGLPPNALVPVLITLKTRGNPGDNALICLPSRSDFRTNKQNRLASVHEPVYVEPARKDPHAPERTALRAAHLRTLKRLRNRRVREKKRLQLANPGKLVRIPQPNNRAMVEEQLKRMSELWLPATPPTIRNQCTRECFGYVTQCGFTLSEGNVTGIGYVTTKGLEKLFKICIKGTVKVLVRGTQTRGYRFASIRLAH</sequence>
<evidence type="ECO:0000259" key="5">
    <source>
        <dbReference type="Pfam" id="PF08170"/>
    </source>
</evidence>
<dbReference type="GO" id="GO:0000172">
    <property type="term" value="C:ribonuclease MRP complex"/>
    <property type="evidence" value="ECO:0007669"/>
    <property type="project" value="InterPro"/>
</dbReference>
<evidence type="ECO:0000259" key="6">
    <source>
        <dbReference type="Pfam" id="PF22770"/>
    </source>
</evidence>
<accession>A0A182Q8M4</accession>
<evidence type="ECO:0000313" key="7">
    <source>
        <dbReference type="EnsemblMetazoa" id="AFAF005247-PA"/>
    </source>
</evidence>
<dbReference type="Pfam" id="PF22770">
    <property type="entry name" value="POP1_C"/>
    <property type="match status" value="1"/>
</dbReference>
<dbReference type="Pfam" id="PF06978">
    <property type="entry name" value="POP1_N"/>
    <property type="match status" value="1"/>
</dbReference>
<name>A0A182Q8M4_9DIPT</name>
<dbReference type="InterPro" id="IPR012590">
    <property type="entry name" value="POPLD_dom"/>
</dbReference>
<dbReference type="InterPro" id="IPR009723">
    <property type="entry name" value="Pop1_N"/>
</dbReference>
<dbReference type="Pfam" id="PF08170">
    <property type="entry name" value="POPLD"/>
    <property type="match status" value="1"/>
</dbReference>
<reference evidence="8" key="1">
    <citation type="submission" date="2014-01" db="EMBL/GenBank/DDBJ databases">
        <title>The Genome Sequence of Anopheles farauti FAR1 (V2).</title>
        <authorList>
            <consortium name="The Broad Institute Genomics Platform"/>
            <person name="Neafsey D.E."/>
            <person name="Besansky N."/>
            <person name="Howell P."/>
            <person name="Walton C."/>
            <person name="Young S.K."/>
            <person name="Zeng Q."/>
            <person name="Gargeya S."/>
            <person name="Fitzgerald M."/>
            <person name="Haas B."/>
            <person name="Abouelleil A."/>
            <person name="Allen A.W."/>
            <person name="Alvarado L."/>
            <person name="Arachchi H.M."/>
            <person name="Berlin A.M."/>
            <person name="Chapman S.B."/>
            <person name="Gainer-Dewar J."/>
            <person name="Goldberg J."/>
            <person name="Griggs A."/>
            <person name="Gujja S."/>
            <person name="Hansen M."/>
            <person name="Howarth C."/>
            <person name="Imamovic A."/>
            <person name="Ireland A."/>
            <person name="Larimer J."/>
            <person name="McCowan C."/>
            <person name="Murphy C."/>
            <person name="Pearson M."/>
            <person name="Poon T.W."/>
            <person name="Priest M."/>
            <person name="Roberts A."/>
            <person name="Saif S."/>
            <person name="Shea T."/>
            <person name="Sisk P."/>
            <person name="Sykes S."/>
            <person name="Wortman J."/>
            <person name="Nusbaum C."/>
            <person name="Birren B."/>
        </authorList>
    </citation>
    <scope>NUCLEOTIDE SEQUENCE [LARGE SCALE GENOMIC DNA]</scope>
    <source>
        <strain evidence="8">FAR1</strain>
    </source>
</reference>
<protein>
    <submittedName>
        <fullName evidence="7">Uncharacterized protein</fullName>
    </submittedName>
</protein>
<dbReference type="GO" id="GO:0005655">
    <property type="term" value="C:nucleolar ribonuclease P complex"/>
    <property type="evidence" value="ECO:0007669"/>
    <property type="project" value="InterPro"/>
</dbReference>
<keyword evidence="8" id="KW-1185">Reference proteome</keyword>
<organism evidence="7 8">
    <name type="scientific">Anopheles farauti</name>
    <dbReference type="NCBI Taxonomy" id="69004"/>
    <lineage>
        <taxon>Eukaryota</taxon>
        <taxon>Metazoa</taxon>
        <taxon>Ecdysozoa</taxon>
        <taxon>Arthropoda</taxon>
        <taxon>Hexapoda</taxon>
        <taxon>Insecta</taxon>
        <taxon>Pterygota</taxon>
        <taxon>Neoptera</taxon>
        <taxon>Endopterygota</taxon>
        <taxon>Diptera</taxon>
        <taxon>Nematocera</taxon>
        <taxon>Culicoidea</taxon>
        <taxon>Culicidae</taxon>
        <taxon>Anophelinae</taxon>
        <taxon>Anopheles</taxon>
    </lineage>
</organism>
<feature type="domain" description="Pop1 N-terminal" evidence="4">
    <location>
        <begin position="91"/>
        <end position="176"/>
    </location>
</feature>
<evidence type="ECO:0000256" key="2">
    <source>
        <dbReference type="ARBA" id="ARBA00022694"/>
    </source>
</evidence>
<evidence type="ECO:0000256" key="1">
    <source>
        <dbReference type="ARBA" id="ARBA00004123"/>
    </source>
</evidence>
<feature type="domain" description="POPLD" evidence="5">
    <location>
        <begin position="499"/>
        <end position="588"/>
    </location>
</feature>
<dbReference type="EnsemblMetazoa" id="AFAF005247-RA">
    <property type="protein sequence ID" value="AFAF005247-PA"/>
    <property type="gene ID" value="AFAF005247"/>
</dbReference>
<evidence type="ECO:0000256" key="3">
    <source>
        <dbReference type="ARBA" id="ARBA00023242"/>
    </source>
</evidence>
<keyword evidence="2" id="KW-0819">tRNA processing</keyword>
<comment type="subcellular location">
    <subcellularLocation>
        <location evidence="1">Nucleus</location>
    </subcellularLocation>
</comment>
<evidence type="ECO:0000259" key="4">
    <source>
        <dbReference type="Pfam" id="PF06978"/>
    </source>
</evidence>
<dbReference type="PANTHER" id="PTHR22731">
    <property type="entry name" value="RIBONUCLEASES P/MRP PROTEIN SUBUNIT POP1"/>
    <property type="match status" value="1"/>
</dbReference>
<dbReference type="InterPro" id="IPR039182">
    <property type="entry name" value="Pop1"/>
</dbReference>
<keyword evidence="3" id="KW-0539">Nucleus</keyword>
<dbReference type="EMBL" id="AXCN02001699">
    <property type="status" value="NOT_ANNOTATED_CDS"/>
    <property type="molecule type" value="Genomic_DNA"/>
</dbReference>
<dbReference type="STRING" id="69004.A0A182Q8M4"/>
<proteinExistence type="predicted"/>